<organism evidence="5 6">
    <name type="scientific">Streptomyces justiciae</name>
    <dbReference type="NCBI Taxonomy" id="2780140"/>
    <lineage>
        <taxon>Bacteria</taxon>
        <taxon>Bacillati</taxon>
        <taxon>Actinomycetota</taxon>
        <taxon>Actinomycetes</taxon>
        <taxon>Kitasatosporales</taxon>
        <taxon>Streptomycetaceae</taxon>
        <taxon>Streptomyces</taxon>
    </lineage>
</organism>
<dbReference type="InterPro" id="IPR010998">
    <property type="entry name" value="Integrase_recombinase_N"/>
</dbReference>
<accession>A0ABU3M791</accession>
<dbReference type="Gene3D" id="1.10.150.130">
    <property type="match status" value="1"/>
</dbReference>
<evidence type="ECO:0000313" key="5">
    <source>
        <dbReference type="EMBL" id="MDT7847258.1"/>
    </source>
</evidence>
<dbReference type="PANTHER" id="PTHR30349">
    <property type="entry name" value="PHAGE INTEGRASE-RELATED"/>
    <property type="match status" value="1"/>
</dbReference>
<proteinExistence type="inferred from homology"/>
<name>A0ABU3M791_9ACTN</name>
<sequence>MASIVPRPKKSGPPTFQVKWRQDGAWQTENFGGEDGEAQAEQFRALVEAHGNKWPYGWVRGQGFVEPEQHPDDVPLLPWAHRYVDRLTGVTARTKADYHRDIDNHFAPQRHTGPDGAEQTFGGLVHTLRDGRTREATVCNVTEDDVQDWVRLNEEGIRDPHTPGKWLATKASPKSVRNWHGLMFCVFQAAVDAAQPLRATNPCAKTKLPRTDDQTEEEMTFLEHEEYALISRELRAFDPKAADLTDFLVGTGLRWGEVTALQVRDVNTRKKTINIQRAWRRQEDNTFQVGPPKTKKARRTLALSAGQMELLRHHMLGREPEQWIFRGRDGAAWRHSNFYNRKWKRALEEAIKKGLTKRPRLHDLRHTHVSWLIAANIPLPAIQVRLGHESITTTVDRYGHLVRALDGEITAAVEAAMVLPQPRNRLQRVV</sequence>
<evidence type="ECO:0000256" key="1">
    <source>
        <dbReference type="ARBA" id="ARBA00008857"/>
    </source>
</evidence>
<dbReference type="SUPFAM" id="SSF56349">
    <property type="entry name" value="DNA breaking-rejoining enzymes"/>
    <property type="match status" value="1"/>
</dbReference>
<dbReference type="InterPro" id="IPR002104">
    <property type="entry name" value="Integrase_catalytic"/>
</dbReference>
<feature type="domain" description="Tyr recombinase" evidence="4">
    <location>
        <begin position="217"/>
        <end position="411"/>
    </location>
</feature>
<gene>
    <name evidence="5" type="ORF">RQC66_41700</name>
</gene>
<dbReference type="EMBL" id="JAVTLL010000045">
    <property type="protein sequence ID" value="MDT7847258.1"/>
    <property type="molecule type" value="Genomic_DNA"/>
</dbReference>
<dbReference type="InterPro" id="IPR050090">
    <property type="entry name" value="Tyrosine_recombinase_XerCD"/>
</dbReference>
<evidence type="ECO:0000256" key="2">
    <source>
        <dbReference type="ARBA" id="ARBA00023125"/>
    </source>
</evidence>
<comment type="caution">
    <text evidence="5">The sequence shown here is derived from an EMBL/GenBank/DDBJ whole genome shotgun (WGS) entry which is preliminary data.</text>
</comment>
<evidence type="ECO:0000256" key="3">
    <source>
        <dbReference type="ARBA" id="ARBA00023172"/>
    </source>
</evidence>
<keyword evidence="3" id="KW-0233">DNA recombination</keyword>
<dbReference type="Gene3D" id="1.10.443.10">
    <property type="entry name" value="Intergrase catalytic core"/>
    <property type="match status" value="1"/>
</dbReference>
<evidence type="ECO:0000259" key="4">
    <source>
        <dbReference type="PROSITE" id="PS51898"/>
    </source>
</evidence>
<keyword evidence="6" id="KW-1185">Reference proteome</keyword>
<dbReference type="InterPro" id="IPR013762">
    <property type="entry name" value="Integrase-like_cat_sf"/>
</dbReference>
<protein>
    <submittedName>
        <fullName evidence="5">Site-specific integrase</fullName>
    </submittedName>
</protein>
<reference evidence="6" key="1">
    <citation type="submission" date="2023-07" db="EMBL/GenBank/DDBJ databases">
        <title>Draft genome sequence of the endophytic actinobacterium Streptomyces justiciae WPN32, a potential antibiotic producer.</title>
        <authorList>
            <person name="Yasawong M."/>
            <person name="Pana W."/>
            <person name="Ganta P."/>
            <person name="Santapan N."/>
            <person name="Songngamsuk T."/>
            <person name="Phatcharaharikarn M."/>
            <person name="Kerdtoob S."/>
            <person name="Nantapong N."/>
        </authorList>
    </citation>
    <scope>NUCLEOTIDE SEQUENCE [LARGE SCALE GENOMIC DNA]</scope>
    <source>
        <strain evidence="6">WPN32</strain>
    </source>
</reference>
<dbReference type="Proteomes" id="UP001257948">
    <property type="component" value="Unassembled WGS sequence"/>
</dbReference>
<dbReference type="PROSITE" id="PS51898">
    <property type="entry name" value="TYR_RECOMBINASE"/>
    <property type="match status" value="1"/>
</dbReference>
<dbReference type="CDD" id="cd01189">
    <property type="entry name" value="INT_ICEBs1_C_like"/>
    <property type="match status" value="1"/>
</dbReference>
<comment type="similarity">
    <text evidence="1">Belongs to the 'phage' integrase family.</text>
</comment>
<dbReference type="RefSeq" id="WP_314207456.1">
    <property type="nucleotide sequence ID" value="NZ_JAVTLL010000045.1"/>
</dbReference>
<dbReference type="Pfam" id="PF00589">
    <property type="entry name" value="Phage_integrase"/>
    <property type="match status" value="1"/>
</dbReference>
<evidence type="ECO:0000313" key="6">
    <source>
        <dbReference type="Proteomes" id="UP001257948"/>
    </source>
</evidence>
<keyword evidence="2" id="KW-0238">DNA-binding</keyword>
<dbReference type="PANTHER" id="PTHR30349:SF64">
    <property type="entry name" value="PROPHAGE INTEGRASE INTD-RELATED"/>
    <property type="match status" value="1"/>
</dbReference>
<dbReference type="InterPro" id="IPR011010">
    <property type="entry name" value="DNA_brk_join_enz"/>
</dbReference>